<feature type="chain" id="PRO_5047490125" evidence="3">
    <location>
        <begin position="25"/>
        <end position="638"/>
    </location>
</feature>
<dbReference type="Proteomes" id="UP001524499">
    <property type="component" value="Unassembled WGS sequence"/>
</dbReference>
<comment type="similarity">
    <text evidence="1">Belongs to the transglycosylase Slt family.</text>
</comment>
<dbReference type="InterPro" id="IPR037061">
    <property type="entry name" value="Lytic_TGlycoase_superhlx_L_sf"/>
</dbReference>
<dbReference type="PANTHER" id="PTHR37423">
    <property type="entry name" value="SOLUBLE LYTIC MUREIN TRANSGLYCOSYLASE-RELATED"/>
    <property type="match status" value="1"/>
</dbReference>
<accession>A0ABT1TD50</accession>
<feature type="domain" description="Transglycosylase SLT" evidence="4">
    <location>
        <begin position="478"/>
        <end position="592"/>
    </location>
</feature>
<dbReference type="InterPro" id="IPR023346">
    <property type="entry name" value="Lysozyme-like_dom_sf"/>
</dbReference>
<dbReference type="Pfam" id="PF01464">
    <property type="entry name" value="SLT"/>
    <property type="match status" value="1"/>
</dbReference>
<evidence type="ECO:0000259" key="4">
    <source>
        <dbReference type="Pfam" id="PF01464"/>
    </source>
</evidence>
<name>A0ABT1TD50_9GAMM</name>
<gene>
    <name evidence="6" type="ORF">NP590_02790</name>
</gene>
<dbReference type="CDD" id="cd13401">
    <property type="entry name" value="Slt70-like"/>
    <property type="match status" value="1"/>
</dbReference>
<dbReference type="RefSeq" id="WP_256600676.1">
    <property type="nucleotide sequence ID" value="NZ_JANIBJ010000003.1"/>
</dbReference>
<evidence type="ECO:0000256" key="3">
    <source>
        <dbReference type="SAM" id="SignalP"/>
    </source>
</evidence>
<dbReference type="Gene3D" id="1.10.1240.20">
    <property type="entry name" value="Lytic transglycosylase, superhelical linker domain"/>
    <property type="match status" value="1"/>
</dbReference>
<organism evidence="6 7">
    <name type="scientific">Methylomonas subterranea</name>
    <dbReference type="NCBI Taxonomy" id="2952225"/>
    <lineage>
        <taxon>Bacteria</taxon>
        <taxon>Pseudomonadati</taxon>
        <taxon>Pseudomonadota</taxon>
        <taxon>Gammaproteobacteria</taxon>
        <taxon>Methylococcales</taxon>
        <taxon>Methylococcaceae</taxon>
        <taxon>Methylomonas</taxon>
    </lineage>
</organism>
<feature type="signal peptide" evidence="3">
    <location>
        <begin position="1"/>
        <end position="24"/>
    </location>
</feature>
<keyword evidence="2 3" id="KW-0732">Signal</keyword>
<protein>
    <submittedName>
        <fullName evidence="6">Transglycosylase SLT domain-containing protein</fullName>
    </submittedName>
</protein>
<evidence type="ECO:0000313" key="6">
    <source>
        <dbReference type="EMBL" id="MCQ8103022.1"/>
    </source>
</evidence>
<evidence type="ECO:0000259" key="5">
    <source>
        <dbReference type="Pfam" id="PF14718"/>
    </source>
</evidence>
<feature type="domain" description="Lytic transglycosylase superhelical linker" evidence="5">
    <location>
        <begin position="401"/>
        <end position="466"/>
    </location>
</feature>
<evidence type="ECO:0000256" key="2">
    <source>
        <dbReference type="ARBA" id="ARBA00022729"/>
    </source>
</evidence>
<dbReference type="InterPro" id="IPR008258">
    <property type="entry name" value="Transglycosylase_SLT_dom_1"/>
</dbReference>
<dbReference type="EMBL" id="JANIBJ010000003">
    <property type="protein sequence ID" value="MCQ8103022.1"/>
    <property type="molecule type" value="Genomic_DNA"/>
</dbReference>
<reference evidence="6 7" key="1">
    <citation type="submission" date="2022-07" db="EMBL/GenBank/DDBJ databases">
        <title>Methylomonas rivi sp. nov., Methylomonas rosea sp. nov., Methylomonas aureus sp. nov. and Methylomonas subterranea sp. nov., four novel methanotrophs isolated from a freshwater creek and the deep terrestrial subsurface.</title>
        <authorList>
            <person name="Abin C."/>
            <person name="Sankaranarayanan K."/>
            <person name="Garner C."/>
            <person name="Sindelar R."/>
            <person name="Kotary K."/>
            <person name="Garner R."/>
            <person name="Barclay S."/>
            <person name="Lawson P."/>
            <person name="Krumholz L."/>
        </authorList>
    </citation>
    <scope>NUCLEOTIDE SEQUENCE [LARGE SCALE GENOMIC DNA]</scope>
    <source>
        <strain evidence="6 7">SURF-2</strain>
    </source>
</reference>
<dbReference type="InterPro" id="IPR008939">
    <property type="entry name" value="Lytic_TGlycosylase_superhlx_U"/>
</dbReference>
<dbReference type="SUPFAM" id="SSF48435">
    <property type="entry name" value="Bacterial muramidases"/>
    <property type="match status" value="1"/>
</dbReference>
<dbReference type="Pfam" id="PF14718">
    <property type="entry name" value="SLT_L"/>
    <property type="match status" value="1"/>
</dbReference>
<evidence type="ECO:0000313" key="7">
    <source>
        <dbReference type="Proteomes" id="UP001524499"/>
    </source>
</evidence>
<dbReference type="Gene3D" id="1.25.20.10">
    <property type="entry name" value="Bacterial muramidases"/>
    <property type="match status" value="1"/>
</dbReference>
<dbReference type="Gene3D" id="1.10.530.10">
    <property type="match status" value="1"/>
</dbReference>
<dbReference type="SUPFAM" id="SSF53955">
    <property type="entry name" value="Lysozyme-like"/>
    <property type="match status" value="1"/>
</dbReference>
<evidence type="ECO:0000256" key="1">
    <source>
        <dbReference type="ARBA" id="ARBA00007734"/>
    </source>
</evidence>
<keyword evidence="7" id="KW-1185">Reference proteome</keyword>
<sequence>MKFVARLFMTACLAAFGMSAAANGERGLTALRSAFLQAEQYIKQDREDDYFALANTLKAYPLYPYLQYQWLTNHLDDEKSVRAFLLDHADTRYASLLHRKWMAHLGRQRQWPTFIEYFNHSKDTELRCYYAQAQYAGGETQAALESAKQFWLSGKSLPPACQTLFELPQTSTWLTPDLIRQRFRAALKLNNAALAKQLLTLFDQRERALADAWLKLHEQPQLLTQPEIWRQDDAQAGPLFAHAMGRWLESDPLAALSAWDAHAKSLNLPAEIVADTEKRLGMALAFRRDKRAYAKLTRFAGDDESAREWRVRAALNQQQWHEARAAIADLPETARQDDKWQYWLARALDATGQAQEAAAIFQTLATHRGFYGFLAAERLGRDIQLNHQPVGVSAREVDALQKSAPFRVVDELLAMDRKTEAAGQWWHAVADLDNRQLQAAAKLAQDRQWPSMAIFTLAKARQWDDLELRFPLWFNKQIQDNAERNRLDPALVFALIRQESAFDEFAGSPAGAIGLMQVMPKTARQIAGELGQDWRNDFNLLNPDINIRYGSYYFNKVLSQFDGHFVLATAAYNAGANRVKQWLPKDQALPADIWIETIPYKETRGYVSSVLMYTLIYQRRLNRDGLKIADLMRTISPG</sequence>
<comment type="caution">
    <text evidence="6">The sequence shown here is derived from an EMBL/GenBank/DDBJ whole genome shotgun (WGS) entry which is preliminary data.</text>
</comment>
<dbReference type="InterPro" id="IPR012289">
    <property type="entry name" value="Lytic_TGlycosylase_superhlx_L"/>
</dbReference>
<proteinExistence type="inferred from homology"/>
<dbReference type="PANTHER" id="PTHR37423:SF5">
    <property type="entry name" value="SOLUBLE LYTIC MUREIN TRANSGLYCOSYLASE"/>
    <property type="match status" value="1"/>
</dbReference>